<dbReference type="InterPro" id="IPR013087">
    <property type="entry name" value="Znf_C2H2_type"/>
</dbReference>
<dbReference type="EMBL" id="CP075865">
    <property type="protein sequence ID" value="QYS95620.1"/>
    <property type="molecule type" value="Genomic_DNA"/>
</dbReference>
<feature type="domain" description="GATA-type" evidence="4">
    <location>
        <begin position="1219"/>
        <end position="1282"/>
    </location>
</feature>
<dbReference type="PROSITE" id="PS00344">
    <property type="entry name" value="GATA_ZN_FINGER_1"/>
    <property type="match status" value="1"/>
</dbReference>
<keyword evidence="1" id="KW-0479">Metal-binding</keyword>
<evidence type="ECO:0000256" key="3">
    <source>
        <dbReference type="SAM" id="MobiDB-lite"/>
    </source>
</evidence>
<dbReference type="GO" id="GO:0008270">
    <property type="term" value="F:zinc ion binding"/>
    <property type="evidence" value="ECO:0007669"/>
    <property type="project" value="UniProtKB-KW"/>
</dbReference>
<feature type="domain" description="C2H2-type" evidence="5">
    <location>
        <begin position="344"/>
        <end position="368"/>
    </location>
</feature>
<dbReference type="SMART" id="SM00401">
    <property type="entry name" value="ZnF_GATA"/>
    <property type="match status" value="1"/>
</dbReference>
<feature type="coiled-coil region" evidence="2">
    <location>
        <begin position="891"/>
        <end position="1080"/>
    </location>
</feature>
<feature type="compositionally biased region" description="Polar residues" evidence="3">
    <location>
        <begin position="544"/>
        <end position="568"/>
    </location>
</feature>
<feature type="compositionally biased region" description="Polar residues" evidence="3">
    <location>
        <begin position="724"/>
        <end position="738"/>
    </location>
</feature>
<dbReference type="Pfam" id="PF26082">
    <property type="entry name" value="zf-C2H2_AcuF"/>
    <property type="match status" value="1"/>
</dbReference>
<dbReference type="SMART" id="SM00355">
    <property type="entry name" value="ZnF_C2H2"/>
    <property type="match status" value="3"/>
</dbReference>
<evidence type="ECO:0000313" key="6">
    <source>
        <dbReference type="EMBL" id="QYS95620.1"/>
    </source>
</evidence>
<feature type="compositionally biased region" description="Polar residues" evidence="3">
    <location>
        <begin position="623"/>
        <end position="641"/>
    </location>
</feature>
<dbReference type="InterPro" id="IPR013088">
    <property type="entry name" value="Znf_NHR/GATA"/>
</dbReference>
<evidence type="ECO:0000256" key="1">
    <source>
        <dbReference type="PROSITE-ProRule" id="PRU00042"/>
    </source>
</evidence>
<feature type="region of interest" description="Disordered" evidence="3">
    <location>
        <begin position="432"/>
        <end position="486"/>
    </location>
</feature>
<dbReference type="Proteomes" id="UP000826661">
    <property type="component" value="Chromosome II"/>
</dbReference>
<feature type="compositionally biased region" description="Acidic residues" evidence="3">
    <location>
        <begin position="573"/>
        <end position="582"/>
    </location>
</feature>
<dbReference type="PROSITE" id="PS00028">
    <property type="entry name" value="ZINC_FINGER_C2H2_1"/>
    <property type="match status" value="1"/>
</dbReference>
<dbReference type="GO" id="GO:0043565">
    <property type="term" value="F:sequence-specific DNA binding"/>
    <property type="evidence" value="ECO:0007669"/>
    <property type="project" value="InterPro"/>
</dbReference>
<evidence type="ECO:0000259" key="4">
    <source>
        <dbReference type="PROSITE" id="PS50114"/>
    </source>
</evidence>
<dbReference type="SUPFAM" id="SSF57716">
    <property type="entry name" value="Glucocorticoid receptor-like (DNA-binding domain)"/>
    <property type="match status" value="1"/>
</dbReference>
<dbReference type="Gene3D" id="3.30.50.10">
    <property type="entry name" value="Erythroid Transcription Factor GATA-1, subunit A"/>
    <property type="match status" value="1"/>
</dbReference>
<evidence type="ECO:0000259" key="5">
    <source>
        <dbReference type="PROSITE" id="PS50157"/>
    </source>
</evidence>
<feature type="compositionally biased region" description="Basic and acidic residues" evidence="3">
    <location>
        <begin position="709"/>
        <end position="721"/>
    </location>
</feature>
<feature type="compositionally biased region" description="Basic and acidic residues" evidence="3">
    <location>
        <begin position="1167"/>
        <end position="1186"/>
    </location>
</feature>
<feature type="compositionally biased region" description="Basic and acidic residues" evidence="3">
    <location>
        <begin position="872"/>
        <end position="886"/>
    </location>
</feature>
<feature type="compositionally biased region" description="Basic and acidic residues" evidence="3">
    <location>
        <begin position="669"/>
        <end position="678"/>
    </location>
</feature>
<sequence length="1313" mass="150227">MEPKIAPLVNRCLGLFETFSNSLSSSQVECSTAHSHLARFRLWAGSLGAHRESGGRSLEYRLRDSSFVRNHIISLLQELVSSIDEAIQLATTDSDDKEALDDADLDLEMYFQSDDADEQSEVTNILGDIGHIIDCLLRLSITIRNPARHDQFNSKVGVGIVSSYTQWDINHIREKFSRLDDKLVDRLGMAMSRRRQYIKYREEHSKKLAHGLLDEPGEGENATTIASSIPKKLKDEDNTAIFTKMDALLDNMSEVSGTSYANSVATTNELRVPSIPREYIDGPFLCPICHTLIIINDRNSWKKHVFRDLQPYVCLFDDCSSPSQVYQRRKDWAAHMKQEHWVSWSCSFGCSKSFRSQESFEKHITTIHGQNFESVDLQAVLNLCRFSSDTNTVGICPFCFDYEIKSDKSYQSHIGDHLERLALFVLPKTLYDDDSDDDNDDDDDDDGDDDGNNDDDDSDIEMRLMKDDEYSNDLEESRGGDSWENEELDVEKIRARMDHQMQLELLEQQNKKRLMMALQEQSEMEGISQDGQPGAPTGFIRQPSPDTSPQAMKSGASLNPEEQMNSPSIHDILEDEEPDEDNTERMHPLMDYNMQLELLEQANKKRLMMARRQEQSEMEGIPQDSQSGPAGSNNGQPFPDTSHQETRSESPPTFEGINRVMSMNNSGIHDSRRDEELNKGNTESTHPLMDYMPQLELLEQQNKKRLMRARQEQSEMERILRDGQPSTPAGPNGQSYSDISPMAANSGASPNLKDQIRHIISRMDSLGFPSPNPDDGQSLESPEENVGQAQVDSMDPPSKKVSFAKGKNIAVLPSTALKYQGDSPDSHPDSQDSAMRRLKRYGSLSTFHGEGPIETSPTSAPRAGSTDTIVPRPRDYSETQRLKDQEDLAEAAETAELAAEYRRKVEEESRQLEELVRESDIVVEKRRNREIEYRRLKEEDSADAAEKMRQLKQEFRDEADLHDLRQQDLRQQLDTIKARDVRAELSRRLEELERRAFKKDEEAAEEMRQLEKDFRDEAELRYARQELDAIKEREANAEMERRILKERELLRLEEEDAAEAAEEQRRVREPLRQLEELKRESDIVVEQRIKKEIEYSLLKEEDPADAAERIRIVSGMLRDDAELRSLQRKLDATQKGEASAIEKRIMKEPELRRLIEEEYAAEAAEAAEGKRPLEGDFREDGESSKEEDQDVPMDGDSIKPPYGITEVEKRRGRAAPPGRCHSCNRLDTPLWRRGPDGERTLCNACGLRYANLERIRQLEALSLSSKPEERDAVDAAELISLRRQLDAMQERLKLAEEFAELKRLDDEEYRDDM</sequence>
<protein>
    <submittedName>
        <fullName evidence="6">GATA-type domain-containing protein</fullName>
    </submittedName>
</protein>
<feature type="compositionally biased region" description="Basic and acidic residues" evidence="3">
    <location>
        <begin position="460"/>
        <end position="481"/>
    </location>
</feature>
<keyword evidence="1" id="KW-0862">Zinc</keyword>
<feature type="region of interest" description="Disordered" evidence="3">
    <location>
        <begin position="609"/>
        <end position="891"/>
    </location>
</feature>
<dbReference type="PROSITE" id="PS50114">
    <property type="entry name" value="GATA_ZN_FINGER_2"/>
    <property type="match status" value="1"/>
</dbReference>
<proteinExistence type="predicted"/>
<feature type="compositionally biased region" description="Acidic residues" evidence="3">
    <location>
        <begin position="432"/>
        <end position="459"/>
    </location>
</feature>
<evidence type="ECO:0000256" key="2">
    <source>
        <dbReference type="SAM" id="Coils"/>
    </source>
</evidence>
<keyword evidence="7" id="KW-1185">Reference proteome</keyword>
<name>A0A8G0L9I4_9HYPO</name>
<dbReference type="Pfam" id="PF00320">
    <property type="entry name" value="GATA"/>
    <property type="match status" value="1"/>
</dbReference>
<feature type="region of interest" description="Disordered" evidence="3">
    <location>
        <begin position="521"/>
        <end position="585"/>
    </location>
</feature>
<feature type="region of interest" description="Disordered" evidence="3">
    <location>
        <begin position="1162"/>
        <end position="1217"/>
    </location>
</feature>
<reference evidence="6 7" key="1">
    <citation type="journal article" date="2021" name="BMC Genomics">
        <title>Telomere-to-telomere genome assembly of asparaginase-producing Trichoderma simmonsii.</title>
        <authorList>
            <person name="Chung D."/>
            <person name="Kwon Y.M."/>
            <person name="Yang Y."/>
        </authorList>
    </citation>
    <scope>NUCLEOTIDE SEQUENCE [LARGE SCALE GENOMIC DNA]</scope>
    <source>
        <strain evidence="6 7">GH-Sj1</strain>
    </source>
</reference>
<evidence type="ECO:0000313" key="7">
    <source>
        <dbReference type="Proteomes" id="UP000826661"/>
    </source>
</evidence>
<gene>
    <name evidence="6" type="ORF">H0G86_002901</name>
</gene>
<dbReference type="PROSITE" id="PS50157">
    <property type="entry name" value="ZINC_FINGER_C2H2_2"/>
    <property type="match status" value="1"/>
</dbReference>
<keyword evidence="2" id="KW-0175">Coiled coil</keyword>
<dbReference type="CDD" id="cd00202">
    <property type="entry name" value="ZnF_GATA"/>
    <property type="match status" value="1"/>
</dbReference>
<keyword evidence="1" id="KW-0863">Zinc-finger</keyword>
<dbReference type="InterPro" id="IPR000679">
    <property type="entry name" value="Znf_GATA"/>
</dbReference>
<dbReference type="InterPro" id="IPR058925">
    <property type="entry name" value="zf-C2H2_AcuF"/>
</dbReference>
<accession>A0A8G0L9I4</accession>
<organism evidence="6 7">
    <name type="scientific">Trichoderma simmonsii</name>
    <dbReference type="NCBI Taxonomy" id="1491479"/>
    <lineage>
        <taxon>Eukaryota</taxon>
        <taxon>Fungi</taxon>
        <taxon>Dikarya</taxon>
        <taxon>Ascomycota</taxon>
        <taxon>Pezizomycotina</taxon>
        <taxon>Sordariomycetes</taxon>
        <taxon>Hypocreomycetidae</taxon>
        <taxon>Hypocreales</taxon>
        <taxon>Hypocreaceae</taxon>
        <taxon>Trichoderma</taxon>
    </lineage>
</organism>
<dbReference type="GO" id="GO:0006355">
    <property type="term" value="P:regulation of DNA-templated transcription"/>
    <property type="evidence" value="ECO:0007669"/>
    <property type="project" value="InterPro"/>
</dbReference>
<dbReference type="PANTHER" id="PTHR35391">
    <property type="entry name" value="C2H2-TYPE DOMAIN-CONTAINING PROTEIN-RELATED"/>
    <property type="match status" value="1"/>
</dbReference>
<dbReference type="PANTHER" id="PTHR35391:SF7">
    <property type="entry name" value="C2H2-TYPE DOMAIN-CONTAINING PROTEIN"/>
    <property type="match status" value="1"/>
</dbReference>